<keyword evidence="2" id="KW-0378">Hydrolase</keyword>
<evidence type="ECO:0000313" key="6">
    <source>
        <dbReference type="Proteomes" id="UP000030101"/>
    </source>
</evidence>
<gene>
    <name evidence="5" type="ORF">HQ43_00825</name>
</gene>
<keyword evidence="6" id="KW-1185">Reference proteome</keyword>
<evidence type="ECO:0000256" key="2">
    <source>
        <dbReference type="ARBA" id="ARBA00022801"/>
    </source>
</evidence>
<dbReference type="Proteomes" id="UP000030101">
    <property type="component" value="Unassembled WGS sequence"/>
</dbReference>
<dbReference type="Gene3D" id="3.40.50.1820">
    <property type="entry name" value="alpha/beta hydrolase"/>
    <property type="match status" value="1"/>
</dbReference>
<dbReference type="InterPro" id="IPR011659">
    <property type="entry name" value="WD40"/>
</dbReference>
<organism evidence="5 6">
    <name type="scientific">Porphyromonas canoris</name>
    <dbReference type="NCBI Taxonomy" id="36875"/>
    <lineage>
        <taxon>Bacteria</taxon>
        <taxon>Pseudomonadati</taxon>
        <taxon>Bacteroidota</taxon>
        <taxon>Bacteroidia</taxon>
        <taxon>Bacteroidales</taxon>
        <taxon>Porphyromonadaceae</taxon>
        <taxon>Porphyromonas</taxon>
    </lineage>
</organism>
<dbReference type="PANTHER" id="PTHR42776:SF13">
    <property type="entry name" value="DIPEPTIDYL-PEPTIDASE 5"/>
    <property type="match status" value="1"/>
</dbReference>
<keyword evidence="1" id="KW-0732">Signal</keyword>
<keyword evidence="3" id="KW-0645">Protease</keyword>
<dbReference type="Gene3D" id="2.120.10.30">
    <property type="entry name" value="TolB, C-terminal domain"/>
    <property type="match status" value="2"/>
</dbReference>
<feature type="domain" description="Peptidase S9 prolyl oligopeptidase catalytic" evidence="4">
    <location>
        <begin position="475"/>
        <end position="688"/>
    </location>
</feature>
<keyword evidence="3" id="KW-0720">Serine protease</keyword>
<dbReference type="Pfam" id="PF00326">
    <property type="entry name" value="Peptidase_S9"/>
    <property type="match status" value="1"/>
</dbReference>
<protein>
    <submittedName>
        <fullName evidence="5">Peptidase S9</fullName>
    </submittedName>
</protein>
<dbReference type="PANTHER" id="PTHR42776">
    <property type="entry name" value="SERINE PEPTIDASE S9 FAMILY MEMBER"/>
    <property type="match status" value="1"/>
</dbReference>
<reference evidence="5 6" key="1">
    <citation type="submission" date="2014-08" db="EMBL/GenBank/DDBJ databases">
        <title>Porphyromonas canoris strain:OH2762 Genome sequencing.</title>
        <authorList>
            <person name="Wallis C."/>
            <person name="Deusch O."/>
            <person name="O'Flynn C."/>
            <person name="Davis I."/>
            <person name="Jospin G."/>
            <person name="Darling A.E."/>
            <person name="Coil D.A."/>
            <person name="Alexiev A."/>
            <person name="Horsfall A."/>
            <person name="Kirkwood N."/>
            <person name="Harris S."/>
            <person name="Eisen J.A."/>
        </authorList>
    </citation>
    <scope>NUCLEOTIDE SEQUENCE [LARGE SCALE GENOMIC DNA]</scope>
    <source>
        <strain evidence="6">COT-108 OH2762</strain>
    </source>
</reference>
<evidence type="ECO:0000256" key="3">
    <source>
        <dbReference type="ARBA" id="ARBA00022825"/>
    </source>
</evidence>
<sequence length="688" mass="77739">MGFGSGSATAATPGASTEKKAMTPEVLLSLTRISAPTLSPNGQMYLYSRSMPNIKDNKILSEVVLARLDGKGAPEVILGTDKKASQATFLSDTEIAYVAKAGDFSQIWLYNTVSKTSVQLSSFDFDVTGFLFSPNREKVVVVRDVELPNIATDRNKDLDKISGKIYTDLMYKHWDEWKVSIPKPFVAKAETGSNKIAGDLLPVLRADEWFEAPTKPHAGIEQFAWSNEGKYLAYSCRKKVGLEYAVSTNTDIYLFDTETATTVNLSEGMMGYDTNPMFSPDGQSIAWVSMERDGYEADIKRLFVMDFKTQMKKHHAPYFEHHVDQFVWLPDGKKIRFVATIEALTNIYEIDLATDKIEAITEGVHDVTAFSGNGRTFVTGIQSFTHPTDLFRVELPAKKTKKNRGLGKLTKLTTENDAVLAGIEMAQVEKVWIDTTDGKKMLTWFVKPPFFDPNKKYPAILYCQGGPQSTVSQFWSYRWNLNTFSSFGYVIVAPNRRGLPSFGKEWLEQISGDYGGQNMKDYLAAIDHAATLPYIDKDRLGCTGASYGGFSTYWLAGHHNKRFKAFFAHAGIFNLEAQYLETEEKFFANWDMGGPYWDKSNATAQKTFATSPHRFVGEWDTPIFICHGEYDFRILASQGMQAFDAARMRGIPTEMLLYPDETHWILKPQNGMLFYRSFRSWFDRWLKK</sequence>
<evidence type="ECO:0000256" key="1">
    <source>
        <dbReference type="ARBA" id="ARBA00022729"/>
    </source>
</evidence>
<dbReference type="SUPFAM" id="SSF53474">
    <property type="entry name" value="alpha/beta-Hydrolases"/>
    <property type="match status" value="1"/>
</dbReference>
<dbReference type="InterPro" id="IPR029058">
    <property type="entry name" value="AB_hydrolase_fold"/>
</dbReference>
<dbReference type="SUPFAM" id="SSF82171">
    <property type="entry name" value="DPP6 N-terminal domain-like"/>
    <property type="match status" value="1"/>
</dbReference>
<dbReference type="InterPro" id="IPR011042">
    <property type="entry name" value="6-blade_b-propeller_TolB-like"/>
</dbReference>
<name>A0ABR4XN89_9PORP</name>
<proteinExistence type="predicted"/>
<evidence type="ECO:0000259" key="4">
    <source>
        <dbReference type="Pfam" id="PF00326"/>
    </source>
</evidence>
<dbReference type="EMBL" id="JQZV01000003">
    <property type="protein sequence ID" value="KGN93230.1"/>
    <property type="molecule type" value="Genomic_DNA"/>
</dbReference>
<accession>A0ABR4XN89</accession>
<evidence type="ECO:0000313" key="5">
    <source>
        <dbReference type="EMBL" id="KGN93230.1"/>
    </source>
</evidence>
<dbReference type="Pfam" id="PF07676">
    <property type="entry name" value="PD40"/>
    <property type="match status" value="1"/>
</dbReference>
<dbReference type="InterPro" id="IPR001375">
    <property type="entry name" value="Peptidase_S9_cat"/>
</dbReference>
<comment type="caution">
    <text evidence="5">The sequence shown here is derived from an EMBL/GenBank/DDBJ whole genome shotgun (WGS) entry which is preliminary data.</text>
</comment>